<feature type="domain" description="Auxiliary Activity family 9 catalytic" evidence="17">
    <location>
        <begin position="30"/>
        <end position="278"/>
    </location>
</feature>
<evidence type="ECO:0000256" key="4">
    <source>
        <dbReference type="ARBA" id="ARBA00022723"/>
    </source>
</evidence>
<keyword evidence="11" id="KW-0119">Carbohydrate metabolism</keyword>
<keyword evidence="8" id="KW-0186">Copper</keyword>
<evidence type="ECO:0000313" key="19">
    <source>
        <dbReference type="Proteomes" id="UP001281003"/>
    </source>
</evidence>
<dbReference type="PANTHER" id="PTHR33353:SF19">
    <property type="entry name" value="GLYCOSYLHYDROLASE FAMILY 61-8 PROTEIN"/>
    <property type="match status" value="1"/>
</dbReference>
<evidence type="ECO:0000256" key="11">
    <source>
        <dbReference type="ARBA" id="ARBA00023277"/>
    </source>
</evidence>
<evidence type="ECO:0000256" key="9">
    <source>
        <dbReference type="ARBA" id="ARBA00023033"/>
    </source>
</evidence>
<accession>A0AAE0U2I7</accession>
<evidence type="ECO:0000256" key="1">
    <source>
        <dbReference type="ARBA" id="ARBA00001973"/>
    </source>
</evidence>
<dbReference type="Proteomes" id="UP001281003">
    <property type="component" value="Unassembled WGS sequence"/>
</dbReference>
<keyword evidence="5 16" id="KW-0732">Signal</keyword>
<evidence type="ECO:0000256" key="16">
    <source>
        <dbReference type="SAM" id="SignalP"/>
    </source>
</evidence>
<name>A0AAE0U2I7_SORBR</name>
<dbReference type="CDD" id="cd21175">
    <property type="entry name" value="LPMO_AA9"/>
    <property type="match status" value="1"/>
</dbReference>
<reference evidence="18" key="1">
    <citation type="journal article" date="2023" name="Mol. Phylogenet. Evol.">
        <title>Genome-scale phylogeny and comparative genomics of the fungal order Sordariales.</title>
        <authorList>
            <person name="Hensen N."/>
            <person name="Bonometti L."/>
            <person name="Westerberg I."/>
            <person name="Brannstrom I.O."/>
            <person name="Guillou S."/>
            <person name="Cros-Aarteil S."/>
            <person name="Calhoun S."/>
            <person name="Haridas S."/>
            <person name="Kuo A."/>
            <person name="Mondo S."/>
            <person name="Pangilinan J."/>
            <person name="Riley R."/>
            <person name="LaButti K."/>
            <person name="Andreopoulos B."/>
            <person name="Lipzen A."/>
            <person name="Chen C."/>
            <person name="Yan M."/>
            <person name="Daum C."/>
            <person name="Ng V."/>
            <person name="Clum A."/>
            <person name="Steindorff A."/>
            <person name="Ohm R.A."/>
            <person name="Martin F."/>
            <person name="Silar P."/>
            <person name="Natvig D.O."/>
            <person name="Lalanne C."/>
            <person name="Gautier V."/>
            <person name="Ament-Velasquez S.L."/>
            <person name="Kruys A."/>
            <person name="Hutchinson M.I."/>
            <person name="Powell A.J."/>
            <person name="Barry K."/>
            <person name="Miller A.N."/>
            <person name="Grigoriev I.V."/>
            <person name="Debuchy R."/>
            <person name="Gladieux P."/>
            <person name="Hiltunen Thoren M."/>
            <person name="Johannesson H."/>
        </authorList>
    </citation>
    <scope>NUCLEOTIDE SEQUENCE</scope>
    <source>
        <strain evidence="18">FGSC 1904</strain>
    </source>
</reference>
<comment type="subcellular location">
    <subcellularLocation>
        <location evidence="2">Secreted</location>
    </subcellularLocation>
</comment>
<comment type="cofactor">
    <cofactor evidence="1">
        <name>Cu(2+)</name>
        <dbReference type="ChEBI" id="CHEBI:29036"/>
    </cofactor>
</comment>
<proteinExistence type="inferred from homology"/>
<dbReference type="Gene3D" id="2.70.50.70">
    <property type="match status" value="1"/>
</dbReference>
<dbReference type="PANTHER" id="PTHR33353">
    <property type="entry name" value="PUTATIVE (AFU_ORTHOLOGUE AFUA_1G12560)-RELATED"/>
    <property type="match status" value="1"/>
</dbReference>
<keyword evidence="6" id="KW-0136">Cellulose degradation</keyword>
<keyword evidence="9" id="KW-0503">Monooxygenase</keyword>
<protein>
    <recommendedName>
        <fullName evidence="15">lytic cellulose monooxygenase (C4-dehydrogenating)</fullName>
        <ecNumber evidence="15">1.14.99.56</ecNumber>
    </recommendedName>
</protein>
<organism evidence="18 19">
    <name type="scientific">Sordaria brevicollis</name>
    <dbReference type="NCBI Taxonomy" id="83679"/>
    <lineage>
        <taxon>Eukaryota</taxon>
        <taxon>Fungi</taxon>
        <taxon>Dikarya</taxon>
        <taxon>Ascomycota</taxon>
        <taxon>Pezizomycotina</taxon>
        <taxon>Sordariomycetes</taxon>
        <taxon>Sordariomycetidae</taxon>
        <taxon>Sordariales</taxon>
        <taxon>Sordariaceae</taxon>
        <taxon>Sordaria</taxon>
    </lineage>
</organism>
<keyword evidence="19" id="KW-1185">Reference proteome</keyword>
<evidence type="ECO:0000259" key="17">
    <source>
        <dbReference type="Pfam" id="PF03443"/>
    </source>
</evidence>
<sequence length="303" mass="33515">MSGRIQSFLAVILASPFSGSGSGPAFASAHGGLANYTVGDVWYPGYDPNSPLGPLQLTQQQPGIPQRSYSSIDPIFSPTSPYLACNSPALSPPNTPQHYIPLTPGQNLSAIYYFWLHPVGPMSVYLSEPCPIPPNSTLGDCSSVNLEEVKWFKIWESGLLTGPNLAEGTWYQKSFQNWVGDGENRWTVRIPGRVREGRYLVRHEILSLHVAGGPQWYVGCGHLDVRRGTIREGEGEGEGEGELPPGEYWVKFPGAYREDDPDIFIDIYSEENANRTEYVVPGPRIWPGYVFLSNFSYSFLPLP</sequence>
<dbReference type="GO" id="GO:0046872">
    <property type="term" value="F:metal ion binding"/>
    <property type="evidence" value="ECO:0007669"/>
    <property type="project" value="UniProtKB-KW"/>
</dbReference>
<keyword evidence="10" id="KW-1015">Disulfide bond</keyword>
<reference evidence="18" key="2">
    <citation type="submission" date="2023-07" db="EMBL/GenBank/DDBJ databases">
        <authorList>
            <consortium name="Lawrence Berkeley National Laboratory"/>
            <person name="Haridas S."/>
            <person name="Hensen N."/>
            <person name="Bonometti L."/>
            <person name="Westerberg I."/>
            <person name="Brannstrom I.O."/>
            <person name="Guillou S."/>
            <person name="Cros-Aarteil S."/>
            <person name="Calhoun S."/>
            <person name="Kuo A."/>
            <person name="Mondo S."/>
            <person name="Pangilinan J."/>
            <person name="Riley R."/>
            <person name="LaButti K."/>
            <person name="Andreopoulos B."/>
            <person name="Lipzen A."/>
            <person name="Chen C."/>
            <person name="Yanf M."/>
            <person name="Daum C."/>
            <person name="Ng V."/>
            <person name="Clum A."/>
            <person name="Steindorff A."/>
            <person name="Ohm R."/>
            <person name="Martin F."/>
            <person name="Silar P."/>
            <person name="Natvig D."/>
            <person name="Lalanne C."/>
            <person name="Gautier V."/>
            <person name="Ament-velasquez S.L."/>
            <person name="Kruys A."/>
            <person name="Hutchinson M.I."/>
            <person name="Powell A.J."/>
            <person name="Barry K."/>
            <person name="Miller A.N."/>
            <person name="Grigoriev I.V."/>
            <person name="Debuchy R."/>
            <person name="Gladieux P."/>
            <person name="Thoren M.H."/>
            <person name="Johannesson H."/>
        </authorList>
    </citation>
    <scope>NUCLEOTIDE SEQUENCE</scope>
    <source>
        <strain evidence="18">FGSC 1904</strain>
    </source>
</reference>
<gene>
    <name evidence="18" type="ORF">B0T20DRAFT_364497</name>
</gene>
<evidence type="ECO:0000256" key="13">
    <source>
        <dbReference type="ARBA" id="ARBA00044502"/>
    </source>
</evidence>
<evidence type="ECO:0000256" key="6">
    <source>
        <dbReference type="ARBA" id="ARBA00023001"/>
    </source>
</evidence>
<evidence type="ECO:0000256" key="5">
    <source>
        <dbReference type="ARBA" id="ARBA00022729"/>
    </source>
</evidence>
<evidence type="ECO:0000256" key="3">
    <source>
        <dbReference type="ARBA" id="ARBA00022525"/>
    </source>
</evidence>
<feature type="signal peptide" evidence="16">
    <location>
        <begin position="1"/>
        <end position="21"/>
    </location>
</feature>
<evidence type="ECO:0000256" key="7">
    <source>
        <dbReference type="ARBA" id="ARBA00023002"/>
    </source>
</evidence>
<dbReference type="EC" id="1.14.99.56" evidence="15"/>
<comment type="catalytic activity">
    <reaction evidence="14">
        <text>[(1-&gt;4)-beta-D-glucosyl]n+m + reduced acceptor + O2 = 4-dehydro-beta-D-glucosyl-[(1-&gt;4)-beta-D-glucosyl]n-1 + [(1-&gt;4)-beta-D-glucosyl]m + acceptor + H2O.</text>
        <dbReference type="EC" id="1.14.99.56"/>
    </reaction>
</comment>
<evidence type="ECO:0000256" key="15">
    <source>
        <dbReference type="ARBA" id="ARBA00047174"/>
    </source>
</evidence>
<comment type="caution">
    <text evidence="18">The sequence shown here is derived from an EMBL/GenBank/DDBJ whole genome shotgun (WGS) entry which is preliminary data.</text>
</comment>
<keyword evidence="3" id="KW-0964">Secreted</keyword>
<keyword evidence="7" id="KW-0560">Oxidoreductase</keyword>
<evidence type="ECO:0000313" key="18">
    <source>
        <dbReference type="EMBL" id="KAK3388446.1"/>
    </source>
</evidence>
<dbReference type="InterPro" id="IPR005103">
    <property type="entry name" value="AA9_LPMO"/>
</dbReference>
<dbReference type="AlphaFoldDB" id="A0AAE0U2I7"/>
<dbReference type="Pfam" id="PF03443">
    <property type="entry name" value="AA9"/>
    <property type="match status" value="1"/>
</dbReference>
<dbReference type="GO" id="GO:0016787">
    <property type="term" value="F:hydrolase activity"/>
    <property type="evidence" value="ECO:0007669"/>
    <property type="project" value="UniProtKB-KW"/>
</dbReference>
<dbReference type="GO" id="GO:0030245">
    <property type="term" value="P:cellulose catabolic process"/>
    <property type="evidence" value="ECO:0007669"/>
    <property type="project" value="UniProtKB-KW"/>
</dbReference>
<dbReference type="GO" id="GO:0005576">
    <property type="term" value="C:extracellular region"/>
    <property type="evidence" value="ECO:0007669"/>
    <property type="project" value="UniProtKB-SubCell"/>
</dbReference>
<dbReference type="GO" id="GO:0004497">
    <property type="term" value="F:monooxygenase activity"/>
    <property type="evidence" value="ECO:0007669"/>
    <property type="project" value="UniProtKB-KW"/>
</dbReference>
<evidence type="ECO:0000256" key="2">
    <source>
        <dbReference type="ARBA" id="ARBA00004613"/>
    </source>
</evidence>
<feature type="chain" id="PRO_5042119709" description="lytic cellulose monooxygenase (C4-dehydrogenating)" evidence="16">
    <location>
        <begin position="22"/>
        <end position="303"/>
    </location>
</feature>
<evidence type="ECO:0000256" key="12">
    <source>
        <dbReference type="ARBA" id="ARBA00023326"/>
    </source>
</evidence>
<dbReference type="EMBL" id="JAUTDP010000015">
    <property type="protein sequence ID" value="KAK3388446.1"/>
    <property type="molecule type" value="Genomic_DNA"/>
</dbReference>
<evidence type="ECO:0000256" key="14">
    <source>
        <dbReference type="ARBA" id="ARBA00045077"/>
    </source>
</evidence>
<keyword evidence="18" id="KW-0378">Hydrolase</keyword>
<keyword evidence="4" id="KW-0479">Metal-binding</keyword>
<evidence type="ECO:0000256" key="8">
    <source>
        <dbReference type="ARBA" id="ARBA00023008"/>
    </source>
</evidence>
<evidence type="ECO:0000256" key="10">
    <source>
        <dbReference type="ARBA" id="ARBA00023157"/>
    </source>
</evidence>
<dbReference type="InterPro" id="IPR049892">
    <property type="entry name" value="AA9"/>
</dbReference>
<keyword evidence="12" id="KW-0624">Polysaccharide degradation</keyword>
<comment type="similarity">
    <text evidence="13">Belongs to the polysaccharide monooxygenase AA9 family.</text>
</comment>